<dbReference type="GO" id="GO:0015280">
    <property type="term" value="F:ligand-gated sodium channel activity"/>
    <property type="evidence" value="ECO:0007669"/>
    <property type="project" value="TreeGrafter"/>
</dbReference>
<proteinExistence type="inferred from homology"/>
<evidence type="ECO:0000256" key="6">
    <source>
        <dbReference type="ARBA" id="ARBA00022989"/>
    </source>
</evidence>
<keyword evidence="9 13" id="KW-0472">Membrane</keyword>
<evidence type="ECO:0000313" key="14">
    <source>
        <dbReference type="EnsemblMetazoa" id="MESCA002268-PA"/>
    </source>
</evidence>
<dbReference type="Proteomes" id="UP000015102">
    <property type="component" value="Unassembled WGS sequence"/>
</dbReference>
<dbReference type="EMBL" id="CAQQ02078666">
    <property type="status" value="NOT_ANNOTATED_CDS"/>
    <property type="molecule type" value="Genomic_DNA"/>
</dbReference>
<comment type="subcellular location">
    <subcellularLocation>
        <location evidence="1">Membrane</location>
        <topology evidence="1">Multi-pass membrane protein</topology>
    </subcellularLocation>
</comment>
<reference evidence="14" key="2">
    <citation type="submission" date="2015-06" db="UniProtKB">
        <authorList>
            <consortium name="EnsemblMetazoa"/>
        </authorList>
    </citation>
    <scope>IDENTIFICATION</scope>
</reference>
<dbReference type="GO" id="GO:0005886">
    <property type="term" value="C:plasma membrane"/>
    <property type="evidence" value="ECO:0007669"/>
    <property type="project" value="TreeGrafter"/>
</dbReference>
<evidence type="ECO:0000256" key="8">
    <source>
        <dbReference type="ARBA" id="ARBA00023065"/>
    </source>
</evidence>
<dbReference type="EMBL" id="CAQQ02078668">
    <property type="status" value="NOT_ANNOTATED_CDS"/>
    <property type="molecule type" value="Genomic_DNA"/>
</dbReference>
<keyword evidence="8 12" id="KW-0406">Ion transport</keyword>
<keyword evidence="4 12" id="KW-0894">Sodium channel</keyword>
<accession>T1GFW6</accession>
<evidence type="ECO:0000256" key="5">
    <source>
        <dbReference type="ARBA" id="ARBA00022692"/>
    </source>
</evidence>
<keyword evidence="3 12" id="KW-0813">Transport</keyword>
<evidence type="ECO:0000256" key="9">
    <source>
        <dbReference type="ARBA" id="ARBA00023136"/>
    </source>
</evidence>
<dbReference type="EnsemblMetazoa" id="MESCA002268-RA">
    <property type="protein sequence ID" value="MESCA002268-PA"/>
    <property type="gene ID" value="MESCA002268"/>
</dbReference>
<evidence type="ECO:0000256" key="3">
    <source>
        <dbReference type="ARBA" id="ARBA00022448"/>
    </source>
</evidence>
<evidence type="ECO:0000256" key="1">
    <source>
        <dbReference type="ARBA" id="ARBA00004141"/>
    </source>
</evidence>
<dbReference type="PANTHER" id="PTHR11690">
    <property type="entry name" value="AMILORIDE-SENSITIVE SODIUM CHANNEL-RELATED"/>
    <property type="match status" value="1"/>
</dbReference>
<keyword evidence="5 12" id="KW-0812">Transmembrane</keyword>
<keyword evidence="10 12" id="KW-0739">Sodium transport</keyword>
<dbReference type="AlphaFoldDB" id="T1GFW6"/>
<comment type="similarity">
    <text evidence="2 12">Belongs to the amiloride-sensitive sodium channel (TC 1.A.6) family.</text>
</comment>
<name>T1GFW6_MEGSC</name>
<dbReference type="Gene3D" id="1.10.287.820">
    <property type="entry name" value="Acid-sensing ion channel domain"/>
    <property type="match status" value="1"/>
</dbReference>
<evidence type="ECO:0000256" key="4">
    <source>
        <dbReference type="ARBA" id="ARBA00022461"/>
    </source>
</evidence>
<dbReference type="Gene3D" id="1.10.287.770">
    <property type="entry name" value="YojJ-like"/>
    <property type="match status" value="1"/>
</dbReference>
<keyword evidence="6 13" id="KW-1133">Transmembrane helix</keyword>
<dbReference type="InterPro" id="IPR001873">
    <property type="entry name" value="ENaC"/>
</dbReference>
<dbReference type="HOGENOM" id="CLU_024950_1_1_1"/>
<evidence type="ECO:0000256" key="13">
    <source>
        <dbReference type="SAM" id="Phobius"/>
    </source>
</evidence>
<dbReference type="PANTHER" id="PTHR11690:SF288">
    <property type="entry name" value="AMILORIDE-SENSITIVE NA+ CHANNEL-RELATED"/>
    <property type="match status" value="1"/>
</dbReference>
<evidence type="ECO:0000256" key="12">
    <source>
        <dbReference type="RuleBase" id="RU000679"/>
    </source>
</evidence>
<evidence type="ECO:0000256" key="11">
    <source>
        <dbReference type="ARBA" id="ARBA00023303"/>
    </source>
</evidence>
<reference evidence="15" key="1">
    <citation type="submission" date="2013-02" db="EMBL/GenBank/DDBJ databases">
        <authorList>
            <person name="Hughes D."/>
        </authorList>
    </citation>
    <scope>NUCLEOTIDE SEQUENCE</scope>
    <source>
        <strain>Durham</strain>
        <strain evidence="15">NC isolate 2 -- Noor lab</strain>
    </source>
</reference>
<evidence type="ECO:0000256" key="7">
    <source>
        <dbReference type="ARBA" id="ARBA00023053"/>
    </source>
</evidence>
<evidence type="ECO:0000256" key="10">
    <source>
        <dbReference type="ARBA" id="ARBA00023201"/>
    </source>
</evidence>
<dbReference type="STRING" id="36166.T1GFW6"/>
<keyword evidence="7" id="KW-0915">Sodium</keyword>
<sequence>MIIGFSEKDNSIYEIPFPAVTICPEIKTRSYKLNYTDLYLKYIKGNNLPEKPIEFSSLLEICKKTPKFKNFTNTRYSLDEYVNSLQEIGPEFKETITECGWLGEKEDCNQMLTKVLTEEGICYTFNGLDKNEHFAKYVHLPTSIQRSIHRITNWSLDYGYDDCQNVYPRREYRACPLWEYTSNLRLIDLRDTPQVHKNYFKIHMNRDVIVAVKPIVTVTSSNLYNYDSQRRNCFFQNEKYLRYFKMYTQDNCDLECHTNFTLDRCDCVKFTMPRNESTPVCGPADFQCTELSDTIFFKNFLKDCNCLPSCTTIEYDTKRSYNVVEDDSNISTSTVRVFFKQSNFFAMRRSELFGQTDLLANIGGLLNLFMGVSLLSVIEFIYFFTIRLLSHQFQRNNT</sequence>
<dbReference type="EMBL" id="CAQQ02078667">
    <property type="status" value="NOT_ANNOTATED_CDS"/>
    <property type="molecule type" value="Genomic_DNA"/>
</dbReference>
<dbReference type="EMBL" id="CAQQ02078665">
    <property type="status" value="NOT_ANNOTATED_CDS"/>
    <property type="molecule type" value="Genomic_DNA"/>
</dbReference>
<protein>
    <submittedName>
        <fullName evidence="14">Uncharacterized protein</fullName>
    </submittedName>
</protein>
<dbReference type="Pfam" id="PF00858">
    <property type="entry name" value="ASC"/>
    <property type="match status" value="1"/>
</dbReference>
<organism evidence="14 15">
    <name type="scientific">Megaselia scalaris</name>
    <name type="common">Humpbacked fly</name>
    <name type="synonym">Phora scalaris</name>
    <dbReference type="NCBI Taxonomy" id="36166"/>
    <lineage>
        <taxon>Eukaryota</taxon>
        <taxon>Metazoa</taxon>
        <taxon>Ecdysozoa</taxon>
        <taxon>Arthropoda</taxon>
        <taxon>Hexapoda</taxon>
        <taxon>Insecta</taxon>
        <taxon>Pterygota</taxon>
        <taxon>Neoptera</taxon>
        <taxon>Endopterygota</taxon>
        <taxon>Diptera</taxon>
        <taxon>Brachycera</taxon>
        <taxon>Muscomorpha</taxon>
        <taxon>Platypezoidea</taxon>
        <taxon>Phoridae</taxon>
        <taxon>Megaseliini</taxon>
        <taxon>Megaselia</taxon>
    </lineage>
</organism>
<evidence type="ECO:0000256" key="2">
    <source>
        <dbReference type="ARBA" id="ARBA00007193"/>
    </source>
</evidence>
<feature type="transmembrane region" description="Helical" evidence="13">
    <location>
        <begin position="358"/>
        <end position="385"/>
    </location>
</feature>
<keyword evidence="15" id="KW-1185">Reference proteome</keyword>
<dbReference type="OMA" id="MPACTSV"/>
<dbReference type="PRINTS" id="PR01078">
    <property type="entry name" value="AMINACHANNEL"/>
</dbReference>
<evidence type="ECO:0000313" key="15">
    <source>
        <dbReference type="Proteomes" id="UP000015102"/>
    </source>
</evidence>
<keyword evidence="11 12" id="KW-0407">Ion channel</keyword>